<dbReference type="RefSeq" id="WP_260794950.1">
    <property type="nucleotide sequence ID" value="NZ_CP093313.1"/>
</dbReference>
<dbReference type="SUPFAM" id="SSF110997">
    <property type="entry name" value="Sporulation related repeat"/>
    <property type="match status" value="1"/>
</dbReference>
<dbReference type="NCBIfam" id="TIGR00413">
    <property type="entry name" value="rlpA"/>
    <property type="match status" value="1"/>
</dbReference>
<comment type="similarity">
    <text evidence="4 5">Belongs to the RlpA family.</text>
</comment>
<evidence type="ECO:0000313" key="8">
    <source>
        <dbReference type="Proteomes" id="UP001059380"/>
    </source>
</evidence>
<organism evidence="7 8">
    <name type="scientific">Occallatibacter riparius</name>
    <dbReference type="NCBI Taxonomy" id="1002689"/>
    <lineage>
        <taxon>Bacteria</taxon>
        <taxon>Pseudomonadati</taxon>
        <taxon>Acidobacteriota</taxon>
        <taxon>Terriglobia</taxon>
        <taxon>Terriglobales</taxon>
        <taxon>Acidobacteriaceae</taxon>
        <taxon>Occallatibacter</taxon>
    </lineage>
</organism>
<dbReference type="PROSITE" id="PS51724">
    <property type="entry name" value="SPOR"/>
    <property type="match status" value="1"/>
</dbReference>
<proteinExistence type="inferred from homology"/>
<dbReference type="GO" id="GO:0071555">
    <property type="term" value="P:cell wall organization"/>
    <property type="evidence" value="ECO:0007669"/>
    <property type="project" value="UniProtKB-KW"/>
</dbReference>
<evidence type="ECO:0000256" key="3">
    <source>
        <dbReference type="ARBA" id="ARBA00023316"/>
    </source>
</evidence>
<accession>A0A9J7BS66</accession>
<dbReference type="InterPro" id="IPR036908">
    <property type="entry name" value="RlpA-like_sf"/>
</dbReference>
<dbReference type="Gene3D" id="2.40.40.10">
    <property type="entry name" value="RlpA-like domain"/>
    <property type="match status" value="1"/>
</dbReference>
<keyword evidence="1" id="KW-0732">Signal</keyword>
<dbReference type="PANTHER" id="PTHR34183:SF8">
    <property type="entry name" value="ENDOLYTIC PEPTIDOGLYCAN TRANSGLYCOSYLASE RLPA-RELATED"/>
    <property type="match status" value="1"/>
</dbReference>
<dbReference type="InterPro" id="IPR012997">
    <property type="entry name" value="RplA"/>
</dbReference>
<dbReference type="GO" id="GO:0000270">
    <property type="term" value="P:peptidoglycan metabolic process"/>
    <property type="evidence" value="ECO:0007669"/>
    <property type="project" value="UniProtKB-UniRule"/>
</dbReference>
<dbReference type="GO" id="GO:0008932">
    <property type="term" value="F:lytic endotransglycosylase activity"/>
    <property type="evidence" value="ECO:0007669"/>
    <property type="project" value="UniProtKB-UniRule"/>
</dbReference>
<dbReference type="InterPro" id="IPR007730">
    <property type="entry name" value="SPOR-like_dom"/>
</dbReference>
<dbReference type="InterPro" id="IPR034718">
    <property type="entry name" value="RlpA"/>
</dbReference>
<dbReference type="Pfam" id="PF03330">
    <property type="entry name" value="DPBB_1"/>
    <property type="match status" value="1"/>
</dbReference>
<protein>
    <recommendedName>
        <fullName evidence="4">Probable endolytic peptidoglycan transglycosylase RlpA</fullName>
        <ecNumber evidence="4">4.2.2.-</ecNumber>
    </recommendedName>
</protein>
<evidence type="ECO:0000256" key="2">
    <source>
        <dbReference type="ARBA" id="ARBA00023239"/>
    </source>
</evidence>
<sequence>MPAGGVSAEDIEYVNTHRPIRTETGYATWYTAYRGRKAANGQIFDDRALTAAHRTLPMGSLIVVTNMKTGQTSAMRITDRGPFVDGRILDLTIASAKATGVYRVGLAQVRIDVYETPKPIDTGGRWCVQIGAFHREREAHKLKDQLQHKYPDANVIEFPGEDSYWVRIRPPGDNRQQAESIAQRLRPQEGEAFLTRLD</sequence>
<gene>
    <name evidence="4" type="primary">rlpA</name>
    <name evidence="7" type="ORF">MOP44_05650</name>
</gene>
<evidence type="ECO:0000313" key="7">
    <source>
        <dbReference type="EMBL" id="UWZ85423.1"/>
    </source>
</evidence>
<evidence type="ECO:0000259" key="6">
    <source>
        <dbReference type="PROSITE" id="PS51724"/>
    </source>
</evidence>
<evidence type="ECO:0000256" key="5">
    <source>
        <dbReference type="RuleBase" id="RU003495"/>
    </source>
</evidence>
<dbReference type="InterPro" id="IPR009009">
    <property type="entry name" value="RlpA-like_DPBB"/>
</dbReference>
<keyword evidence="3 4" id="KW-0961">Cell wall biogenesis/degradation</keyword>
<dbReference type="AlphaFoldDB" id="A0A9J7BS66"/>
<comment type="function">
    <text evidence="4">Lytic transglycosylase with a strong preference for naked glycan strands that lack stem peptides.</text>
</comment>
<dbReference type="GO" id="GO:0042834">
    <property type="term" value="F:peptidoglycan binding"/>
    <property type="evidence" value="ECO:0007669"/>
    <property type="project" value="InterPro"/>
</dbReference>
<dbReference type="Proteomes" id="UP001059380">
    <property type="component" value="Chromosome"/>
</dbReference>
<dbReference type="PANTHER" id="PTHR34183">
    <property type="entry name" value="ENDOLYTIC PEPTIDOGLYCAN TRANSGLYCOSYLASE RLPA"/>
    <property type="match status" value="1"/>
</dbReference>
<name>A0A9J7BS66_9BACT</name>
<dbReference type="InterPro" id="IPR036680">
    <property type="entry name" value="SPOR-like_sf"/>
</dbReference>
<dbReference type="EMBL" id="CP093313">
    <property type="protein sequence ID" value="UWZ85423.1"/>
    <property type="molecule type" value="Genomic_DNA"/>
</dbReference>
<evidence type="ECO:0000256" key="4">
    <source>
        <dbReference type="HAMAP-Rule" id="MF_02071"/>
    </source>
</evidence>
<dbReference type="EC" id="4.2.2.-" evidence="4"/>
<dbReference type="CDD" id="cd22268">
    <property type="entry name" value="DPBB_RlpA-like"/>
    <property type="match status" value="1"/>
</dbReference>
<dbReference type="Pfam" id="PF05036">
    <property type="entry name" value="SPOR"/>
    <property type="match status" value="1"/>
</dbReference>
<dbReference type="HAMAP" id="MF_02071">
    <property type="entry name" value="RlpA"/>
    <property type="match status" value="1"/>
</dbReference>
<feature type="domain" description="SPOR" evidence="6">
    <location>
        <begin position="120"/>
        <end position="198"/>
    </location>
</feature>
<dbReference type="Gene3D" id="3.30.70.1070">
    <property type="entry name" value="Sporulation related repeat"/>
    <property type="match status" value="1"/>
</dbReference>
<dbReference type="KEGG" id="orp:MOP44_05650"/>
<dbReference type="SUPFAM" id="SSF50685">
    <property type="entry name" value="Barwin-like endoglucanases"/>
    <property type="match status" value="1"/>
</dbReference>
<evidence type="ECO:0000256" key="1">
    <source>
        <dbReference type="ARBA" id="ARBA00022729"/>
    </source>
</evidence>
<reference evidence="7" key="1">
    <citation type="submission" date="2021-04" db="EMBL/GenBank/DDBJ databases">
        <title>Phylogenetic analysis of Acidobacteriaceae.</title>
        <authorList>
            <person name="Qiu L."/>
            <person name="Zhang Q."/>
        </authorList>
    </citation>
    <scope>NUCLEOTIDE SEQUENCE</scope>
    <source>
        <strain evidence="7">DSM 25168</strain>
    </source>
</reference>
<keyword evidence="2 4" id="KW-0456">Lyase</keyword>
<keyword evidence="8" id="KW-1185">Reference proteome</keyword>